<sequence length="546" mass="62289">MAEVLSPVCALEGPVTMAQTLALRPASPFLNPIAVPDPRLPRPTETTAGFSISSKNTVSPEDWESKKEIIHQLYLRKNLPLHTIQSIMSQHHSFFATERMYKRQFLKWKWKKYNTKTLQDCLSNGDALERSHGKTTCQRSARRNLSTIGPQRNGRFGHLARLFEQKQDPVIPSALLTYGTRHDQLTYGLFVSLRDLIYGTSRRDPCWAGREKFSIPESSAYGIDNLFRTATKFYSICDFLQAGATFRRAFYVLEDVIDNEAINTFRVLFLDIPYVIPTDEIRGAYLCHISQLLDIKKREQPIAKIAMMLHRIHMEACEHIFEHLYQMHIIAADYFSEIRGRDDIQTLDFAVDAALLRPDANNPQVLEYYLKMYDEILRNVIDQYGPLSAEALDIEYWKLVSAGYLNLSFETLMELSNGFLPKLSAINNDGSLNTWSSSCLWLYSIAARHVSTAAFRSNDPDSGITWLERSVEALQFTVEVEASEGTDTFETNCALTQFRVELLDHLSELGRVQEADEIRAALAASEFMEEVMQNDLGENFDQILAC</sequence>
<accession>A0ACC3YNF5</accession>
<gene>
    <name evidence="1" type="ORF">CTRU02_212398</name>
</gene>
<evidence type="ECO:0000313" key="1">
    <source>
        <dbReference type="EMBL" id="KAL0933435.1"/>
    </source>
</evidence>
<dbReference type="EMBL" id="VUJX02000008">
    <property type="protein sequence ID" value="KAL0933435.1"/>
    <property type="molecule type" value="Genomic_DNA"/>
</dbReference>
<dbReference type="Proteomes" id="UP000805649">
    <property type="component" value="Unassembled WGS sequence"/>
</dbReference>
<proteinExistence type="predicted"/>
<name>A0ACC3YNF5_COLTU</name>
<evidence type="ECO:0000313" key="2">
    <source>
        <dbReference type="Proteomes" id="UP000805649"/>
    </source>
</evidence>
<keyword evidence="2" id="KW-1185">Reference proteome</keyword>
<reference evidence="1 2" key="1">
    <citation type="journal article" date="2020" name="Phytopathology">
        <title>Genome Sequence Resources of Colletotrichum truncatum, C. plurivorum, C. musicola, and C. sojae: Four Species Pathogenic to Soybean (Glycine max).</title>
        <authorList>
            <person name="Rogerio F."/>
            <person name="Boufleur T.R."/>
            <person name="Ciampi-Guillardi M."/>
            <person name="Sukno S.A."/>
            <person name="Thon M.R."/>
            <person name="Massola Junior N.S."/>
            <person name="Baroncelli R."/>
        </authorList>
    </citation>
    <scope>NUCLEOTIDE SEQUENCE [LARGE SCALE GENOMIC DNA]</scope>
    <source>
        <strain evidence="1 2">CMES1059</strain>
    </source>
</reference>
<organism evidence="1 2">
    <name type="scientific">Colletotrichum truncatum</name>
    <name type="common">Anthracnose fungus</name>
    <name type="synonym">Colletotrichum capsici</name>
    <dbReference type="NCBI Taxonomy" id="5467"/>
    <lineage>
        <taxon>Eukaryota</taxon>
        <taxon>Fungi</taxon>
        <taxon>Dikarya</taxon>
        <taxon>Ascomycota</taxon>
        <taxon>Pezizomycotina</taxon>
        <taxon>Sordariomycetes</taxon>
        <taxon>Hypocreomycetidae</taxon>
        <taxon>Glomerellales</taxon>
        <taxon>Glomerellaceae</taxon>
        <taxon>Colletotrichum</taxon>
        <taxon>Colletotrichum truncatum species complex</taxon>
    </lineage>
</organism>
<protein>
    <submittedName>
        <fullName evidence="1">Uncharacterized protein</fullName>
    </submittedName>
</protein>
<comment type="caution">
    <text evidence="1">The sequence shown here is derived from an EMBL/GenBank/DDBJ whole genome shotgun (WGS) entry which is preliminary data.</text>
</comment>